<gene>
    <name evidence="1" type="ORF">BJ982_000589</name>
</gene>
<organism evidence="1 2">
    <name type="scientific">Sphaerisporangium siamense</name>
    <dbReference type="NCBI Taxonomy" id="795645"/>
    <lineage>
        <taxon>Bacteria</taxon>
        <taxon>Bacillati</taxon>
        <taxon>Actinomycetota</taxon>
        <taxon>Actinomycetes</taxon>
        <taxon>Streptosporangiales</taxon>
        <taxon>Streptosporangiaceae</taxon>
        <taxon>Sphaerisporangium</taxon>
    </lineage>
</organism>
<dbReference type="AlphaFoldDB" id="A0A7W7D2D9"/>
<name>A0A7W7D2D9_9ACTN</name>
<protein>
    <submittedName>
        <fullName evidence="1">Uncharacterized protein</fullName>
    </submittedName>
</protein>
<accession>A0A7W7D2D9</accession>
<dbReference type="Proteomes" id="UP000542210">
    <property type="component" value="Unassembled WGS sequence"/>
</dbReference>
<reference evidence="1 2" key="1">
    <citation type="submission" date="2020-08" db="EMBL/GenBank/DDBJ databases">
        <title>Sequencing the genomes of 1000 actinobacteria strains.</title>
        <authorList>
            <person name="Klenk H.-P."/>
        </authorList>
    </citation>
    <scope>NUCLEOTIDE SEQUENCE [LARGE SCALE GENOMIC DNA]</scope>
    <source>
        <strain evidence="1 2">DSM 45784</strain>
    </source>
</reference>
<sequence length="252" mass="25406">MHPDSPISATLVAWGNSWLAGHVGLDEAVDRLERAAGPHVVSVEGTETPLRVFLAGLRAEGVTGLRLSLPVAGDPLGLTGPPPFTMAAVDAGEAATALLPGGCAGLVPALDRRGSSYTGVLWTAMPASPAPPDVPALAEAEHALTLAMRSATDTLVAVEGPGGGPPSIASGGEGLAPGYPARAHRVAALTARLAAVLRLADDRGLTAGQIATRGQALRDLDRAVRRARVAAHNAIMEGRPASLNTPPGGSRP</sequence>
<dbReference type="RefSeq" id="WP_184876300.1">
    <property type="nucleotide sequence ID" value="NZ_BOOV01000035.1"/>
</dbReference>
<dbReference type="EMBL" id="JACHND010000001">
    <property type="protein sequence ID" value="MBB4699045.1"/>
    <property type="molecule type" value="Genomic_DNA"/>
</dbReference>
<proteinExistence type="predicted"/>
<evidence type="ECO:0000313" key="2">
    <source>
        <dbReference type="Proteomes" id="UP000542210"/>
    </source>
</evidence>
<comment type="caution">
    <text evidence="1">The sequence shown here is derived from an EMBL/GenBank/DDBJ whole genome shotgun (WGS) entry which is preliminary data.</text>
</comment>
<evidence type="ECO:0000313" key="1">
    <source>
        <dbReference type="EMBL" id="MBB4699045.1"/>
    </source>
</evidence>
<keyword evidence="2" id="KW-1185">Reference proteome</keyword>